<dbReference type="EMBL" id="DS022315">
    <property type="protein sequence ID" value="OAJ45170.1"/>
    <property type="molecule type" value="Genomic_DNA"/>
</dbReference>
<feature type="region of interest" description="Disordered" evidence="9">
    <location>
        <begin position="204"/>
        <end position="227"/>
    </location>
</feature>
<evidence type="ECO:0000256" key="4">
    <source>
        <dbReference type="ARBA" id="ARBA00022554"/>
    </source>
</evidence>
<keyword evidence="5 10" id="KW-0812">Transmembrane</keyword>
<evidence type="ECO:0000256" key="2">
    <source>
        <dbReference type="ARBA" id="ARBA00008066"/>
    </source>
</evidence>
<comment type="similarity">
    <text evidence="2">Belongs to the amino acid/polyamine transporter 2 family.</text>
</comment>
<evidence type="ECO:0000256" key="9">
    <source>
        <dbReference type="SAM" id="MobiDB-lite"/>
    </source>
</evidence>
<feature type="compositionally biased region" description="Polar residues" evidence="9">
    <location>
        <begin position="108"/>
        <end position="126"/>
    </location>
</feature>
<feature type="compositionally biased region" description="Low complexity" evidence="9">
    <location>
        <begin position="65"/>
        <end position="77"/>
    </location>
</feature>
<evidence type="ECO:0000313" key="13">
    <source>
        <dbReference type="Proteomes" id="UP000077115"/>
    </source>
</evidence>
<dbReference type="Pfam" id="PF01490">
    <property type="entry name" value="Aa_trans"/>
    <property type="match status" value="1"/>
</dbReference>
<feature type="transmembrane region" description="Helical" evidence="10">
    <location>
        <begin position="746"/>
        <end position="763"/>
    </location>
</feature>
<evidence type="ECO:0000256" key="10">
    <source>
        <dbReference type="SAM" id="Phobius"/>
    </source>
</evidence>
<feature type="transmembrane region" description="Helical" evidence="10">
    <location>
        <begin position="468"/>
        <end position="491"/>
    </location>
</feature>
<dbReference type="Proteomes" id="UP000077115">
    <property type="component" value="Unassembled WGS sequence"/>
</dbReference>
<evidence type="ECO:0000256" key="7">
    <source>
        <dbReference type="ARBA" id="ARBA00022989"/>
    </source>
</evidence>
<reference evidence="12 13" key="1">
    <citation type="submission" date="2006-10" db="EMBL/GenBank/DDBJ databases">
        <title>The Genome Sequence of Batrachochytrium dendrobatidis JEL423.</title>
        <authorList>
            <consortium name="The Broad Institute Genome Sequencing Platform"/>
            <person name="Birren B."/>
            <person name="Lander E."/>
            <person name="Galagan J."/>
            <person name="Cuomo C."/>
            <person name="Devon K."/>
            <person name="Jaffe D."/>
            <person name="Butler J."/>
            <person name="Alvarez P."/>
            <person name="Gnerre S."/>
            <person name="Grabherr M."/>
            <person name="Kleber M."/>
            <person name="Mauceli E."/>
            <person name="Brockman W."/>
            <person name="Young S."/>
            <person name="LaButti K."/>
            <person name="Sykes S."/>
            <person name="DeCaprio D."/>
            <person name="Crawford M."/>
            <person name="Koehrsen M."/>
            <person name="Engels R."/>
            <person name="Montgomery P."/>
            <person name="Pearson M."/>
            <person name="Howarth C."/>
            <person name="Larson L."/>
            <person name="White J."/>
            <person name="O'Leary S."/>
            <person name="Kodira C."/>
            <person name="Zeng Q."/>
            <person name="Yandava C."/>
            <person name="Alvarado L."/>
            <person name="Longcore J."/>
            <person name="James T."/>
        </authorList>
    </citation>
    <scope>NUCLEOTIDE SEQUENCE [LARGE SCALE GENOMIC DNA]</scope>
    <source>
        <strain evidence="12 13">JEL423</strain>
    </source>
</reference>
<feature type="transmembrane region" description="Helical" evidence="10">
    <location>
        <begin position="541"/>
        <end position="562"/>
    </location>
</feature>
<feature type="transmembrane region" description="Helical" evidence="10">
    <location>
        <begin position="889"/>
        <end position="914"/>
    </location>
</feature>
<keyword evidence="8 10" id="KW-0472">Membrane</keyword>
<feature type="compositionally biased region" description="Basic and acidic residues" evidence="9">
    <location>
        <begin position="1"/>
        <end position="19"/>
    </location>
</feature>
<feature type="compositionally biased region" description="Polar residues" evidence="9">
    <location>
        <begin position="215"/>
        <end position="227"/>
    </location>
</feature>
<evidence type="ECO:0000256" key="8">
    <source>
        <dbReference type="ARBA" id="ARBA00023136"/>
    </source>
</evidence>
<feature type="region of interest" description="Disordered" evidence="9">
    <location>
        <begin position="1"/>
        <end position="87"/>
    </location>
</feature>
<dbReference type="InterPro" id="IPR013057">
    <property type="entry name" value="AA_transpt_TM"/>
</dbReference>
<evidence type="ECO:0000256" key="5">
    <source>
        <dbReference type="ARBA" id="ARBA00022692"/>
    </source>
</evidence>
<dbReference type="GO" id="GO:0005302">
    <property type="term" value="F:L-tyrosine transmembrane transporter activity"/>
    <property type="evidence" value="ECO:0007669"/>
    <property type="project" value="TreeGrafter"/>
</dbReference>
<dbReference type="GO" id="GO:0061459">
    <property type="term" value="F:L-arginine transmembrane transporter activity"/>
    <property type="evidence" value="ECO:0007669"/>
    <property type="project" value="TreeGrafter"/>
</dbReference>
<proteinExistence type="inferred from homology"/>
<accession>A0A177X0H6</accession>
<gene>
    <name evidence="12" type="ORF">BDEG_28331</name>
</gene>
<dbReference type="OrthoDB" id="438545at2759"/>
<keyword evidence="6" id="KW-0029">Amino-acid transport</keyword>
<dbReference type="PANTHER" id="PTHR22950:SF678">
    <property type="entry name" value="VACUOLAR AMINO ACID TRANSPORTER 5-RELATED"/>
    <property type="match status" value="1"/>
</dbReference>
<feature type="domain" description="Amino acid transporter transmembrane" evidence="11">
    <location>
        <begin position="446"/>
        <end position="910"/>
    </location>
</feature>
<keyword evidence="7 10" id="KW-1133">Transmembrane helix</keyword>
<comment type="subcellular location">
    <subcellularLocation>
        <location evidence="1">Vacuole membrane</location>
        <topology evidence="1">Multi-pass membrane protein</topology>
    </subcellularLocation>
</comment>
<dbReference type="AlphaFoldDB" id="A0A177X0H6"/>
<sequence length="915" mass="101252">MDSKQVEESDGLVESRECVETATTGVKHGTSSNIRHVHHPHPYYTQPPRPLHQHASKAMKSTIASGSSSNGYSSGENGHPHQHLTPQRRLVRKVFNRSASMASPFLNHDNNIDNPTHASSNNSNRRQAALYHKHKSQQLLMDLQREHIPAASAYSTRVNRNNATPHSTLKHRHSFTIPASVELRGMDSRHQSSANIPASITESSSMADFSHDNSHISQSPEASTSQSLFHSPIITSTVSSITRSLLSPAINSNYFNTNDNESLLQSPFPNSPEYPPSTELGIPRPSSDSIYFMHNNNIENKMAARSSSSSHFLFGSPSRDDGSFHSRRPSVPIDLYNDPNFDIFDASMATPNSFSHNTTTNSMYIHGSFASARSMEFPDYGGTRTSADSLLSNSLDGNRIYKTEPEELHQSDSQETIDSRYLRQGSFLRRNTVNSTVNTHGRPCPSVLTSTIDLCNTIMGTGLMSIPYAFATVGIGYGSFLILCSAAATWFSVRLLISSAQLAYGTGTGRIPQQTSLFIQEGEPSYGALARTAMGRQGAMWADIAMSACCYGFAVSYLVSIADSMPKAAAILFPEFIVGSWLYHLFQIPQFWMFAFLVLIAPLCYAKSVDEFWWFSSTCLGAALYIAFAVILLSYSAPHPHKGVDQHEDIPWFSVRIEAFQTISIYIFAFTCHQNIFSVYNEVGATYRGESVAPETVRHIRRVVDLSIIAVAILYLAVGICGFLAFGNSSMVLILDNFPDTPFITFARLMYALLAALSVPIQVHPCRACLDSVLTTFAYQSRYTRLLAYHTLAETITSPITAAPYMTSNLFWYAHRSLHSAMQQEHSRSYILTTSILVFTYLMSLWFNTLEDVLSFVGGTGGVIMCFVMPALFYWNLTTPETGGWRRPFSVMLAATGSICGILNIGWLVVSAVYR</sequence>
<feature type="transmembrane region" description="Helical" evidence="10">
    <location>
        <begin position="829"/>
        <end position="847"/>
    </location>
</feature>
<dbReference type="GO" id="GO:0005290">
    <property type="term" value="F:L-histidine transmembrane transporter activity"/>
    <property type="evidence" value="ECO:0007669"/>
    <property type="project" value="TreeGrafter"/>
</dbReference>
<keyword evidence="4" id="KW-0926">Vacuole</keyword>
<name>A0A177X0H6_BATDL</name>
<feature type="compositionally biased region" description="Polar residues" evidence="9">
    <location>
        <begin position="21"/>
        <end position="34"/>
    </location>
</feature>
<feature type="transmembrane region" description="Helical" evidence="10">
    <location>
        <begin position="853"/>
        <end position="877"/>
    </location>
</feature>
<keyword evidence="3" id="KW-0813">Transport</keyword>
<protein>
    <recommendedName>
        <fullName evidence="11">Amino acid transporter transmembrane domain-containing protein</fullName>
    </recommendedName>
</protein>
<dbReference type="GO" id="GO:0000329">
    <property type="term" value="C:fungal-type vacuole membrane"/>
    <property type="evidence" value="ECO:0007669"/>
    <property type="project" value="TreeGrafter"/>
</dbReference>
<dbReference type="PANTHER" id="PTHR22950">
    <property type="entry name" value="AMINO ACID TRANSPORTER"/>
    <property type="match status" value="1"/>
</dbReference>
<evidence type="ECO:0000256" key="6">
    <source>
        <dbReference type="ARBA" id="ARBA00022970"/>
    </source>
</evidence>
<dbReference type="GO" id="GO:0015194">
    <property type="term" value="F:L-serine transmembrane transporter activity"/>
    <property type="evidence" value="ECO:0007669"/>
    <property type="project" value="TreeGrafter"/>
</dbReference>
<evidence type="ECO:0000256" key="3">
    <source>
        <dbReference type="ARBA" id="ARBA00022448"/>
    </source>
</evidence>
<reference evidence="12 13" key="2">
    <citation type="submission" date="2016-05" db="EMBL/GenBank/DDBJ databases">
        <title>Lineage-specific infection strategies underlie the spectrum of fungal disease in amphibians.</title>
        <authorList>
            <person name="Cuomo C.A."/>
            <person name="Farrer R.A."/>
            <person name="James T."/>
            <person name="Longcore J."/>
            <person name="Birren B."/>
        </authorList>
    </citation>
    <scope>NUCLEOTIDE SEQUENCE [LARGE SCALE GENOMIC DNA]</scope>
    <source>
        <strain evidence="12 13">JEL423</strain>
    </source>
</reference>
<dbReference type="STRING" id="403673.A0A177X0H6"/>
<feature type="transmembrane region" description="Helical" evidence="10">
    <location>
        <begin position="614"/>
        <end position="635"/>
    </location>
</feature>
<evidence type="ECO:0000256" key="1">
    <source>
        <dbReference type="ARBA" id="ARBA00004128"/>
    </source>
</evidence>
<dbReference type="GO" id="GO:0015189">
    <property type="term" value="F:L-lysine transmembrane transporter activity"/>
    <property type="evidence" value="ECO:0007669"/>
    <property type="project" value="TreeGrafter"/>
</dbReference>
<organism evidence="12 13">
    <name type="scientific">Batrachochytrium dendrobatidis (strain JEL423)</name>
    <dbReference type="NCBI Taxonomy" id="403673"/>
    <lineage>
        <taxon>Eukaryota</taxon>
        <taxon>Fungi</taxon>
        <taxon>Fungi incertae sedis</taxon>
        <taxon>Chytridiomycota</taxon>
        <taxon>Chytridiomycota incertae sedis</taxon>
        <taxon>Chytridiomycetes</taxon>
        <taxon>Rhizophydiales</taxon>
        <taxon>Rhizophydiales incertae sedis</taxon>
        <taxon>Batrachochytrium</taxon>
    </lineage>
</organism>
<feature type="transmembrane region" description="Helical" evidence="10">
    <location>
        <begin position="706"/>
        <end position="726"/>
    </location>
</feature>
<evidence type="ECO:0000259" key="11">
    <source>
        <dbReference type="Pfam" id="PF01490"/>
    </source>
</evidence>
<dbReference type="VEuPathDB" id="FungiDB:BDEG_28331"/>
<dbReference type="GO" id="GO:0005313">
    <property type="term" value="F:L-glutamate transmembrane transporter activity"/>
    <property type="evidence" value="ECO:0007669"/>
    <property type="project" value="TreeGrafter"/>
</dbReference>
<feature type="region of interest" description="Disordered" evidence="9">
    <location>
        <begin position="103"/>
        <end position="126"/>
    </location>
</feature>
<evidence type="ECO:0000313" key="12">
    <source>
        <dbReference type="EMBL" id="OAJ45170.1"/>
    </source>
</evidence>